<dbReference type="EMBL" id="CP097332">
    <property type="protein sequence ID" value="UQX87236.1"/>
    <property type="molecule type" value="Genomic_DNA"/>
</dbReference>
<name>A0ABY4QU75_9ACTN</name>
<dbReference type="InterPro" id="IPR008978">
    <property type="entry name" value="HSP20-like_chaperone"/>
</dbReference>
<organism evidence="4 5">
    <name type="scientific">Jatrophihabitans telluris</name>
    <dbReference type="NCBI Taxonomy" id="2038343"/>
    <lineage>
        <taxon>Bacteria</taxon>
        <taxon>Bacillati</taxon>
        <taxon>Actinomycetota</taxon>
        <taxon>Actinomycetes</taxon>
        <taxon>Jatrophihabitantales</taxon>
        <taxon>Jatrophihabitantaceae</taxon>
        <taxon>Jatrophihabitans</taxon>
    </lineage>
</organism>
<dbReference type="Gene3D" id="3.40.50.300">
    <property type="entry name" value="P-loop containing nucleotide triphosphate hydrolases"/>
    <property type="match status" value="1"/>
</dbReference>
<sequence length="405" mass="43499">MRILLFTGKGGVGKTTTAAATAIRLADRGLKTLIVSTDAAHSLGDALALPLTGEPSEVAPGLFATQIDTQRRFEQSWNQLQNYLRRLLGAGGAEDIAAAELTVLPGVEEVLALLAVRELAESGRWDCLVVDCAPTAETLRLLALPGTLSWYLQRVFPLHRALARGARPLAALLGRSGTVPPDAAFDAILRLAEDLSGLRELLADPATTAVRLVLTPEAVVAAETRRTFTALALYGYQVDEVIANRIIPASDEPMSSWQRAWIRAQEQHLAAIEDSFAGLPVRRSGYRDTEPVGLDALREVADQLYRELPGDDPTVLVAGPALLDVTSVGSAASPEFKLVVHLPLADRKDVQASRSGDELVVTVAGHRRVLSLPSVLRRCRVESGRVSGGKLELLFVPDESLWPQA</sequence>
<proteinExistence type="inferred from homology"/>
<protein>
    <submittedName>
        <fullName evidence="4">ArsA family ATPase</fullName>
    </submittedName>
</protein>
<reference evidence="4" key="2">
    <citation type="submission" date="2022-05" db="EMBL/GenBank/DDBJ databases">
        <authorList>
            <person name="Kim J.-S."/>
            <person name="Lee K."/>
            <person name="Suh M."/>
            <person name="Eom M."/>
            <person name="Kim J.-S."/>
            <person name="Kim D.-S."/>
            <person name="Ko S.-H."/>
            <person name="Shin Y."/>
            <person name="Lee J.-S."/>
        </authorList>
    </citation>
    <scope>NUCLEOTIDE SEQUENCE</scope>
    <source>
        <strain evidence="4">N237</strain>
    </source>
</reference>
<feature type="domain" description="ArsA/GET3 Anion-transporting ATPase-like" evidence="2">
    <location>
        <begin position="1"/>
        <end position="305"/>
    </location>
</feature>
<comment type="similarity">
    <text evidence="1">Belongs to the arsA ATPase family.</text>
</comment>
<dbReference type="RefSeq" id="WP_249769720.1">
    <property type="nucleotide sequence ID" value="NZ_CP097332.1"/>
</dbReference>
<dbReference type="Pfam" id="PF02374">
    <property type="entry name" value="ArsA_ATPase"/>
    <property type="match status" value="1"/>
</dbReference>
<evidence type="ECO:0000259" key="3">
    <source>
        <dbReference type="Pfam" id="PF17886"/>
    </source>
</evidence>
<dbReference type="InterPro" id="IPR027417">
    <property type="entry name" value="P-loop_NTPase"/>
</dbReference>
<dbReference type="PANTHER" id="PTHR10803:SF3">
    <property type="entry name" value="ATPASE GET3"/>
    <property type="match status" value="1"/>
</dbReference>
<evidence type="ECO:0000256" key="1">
    <source>
        <dbReference type="ARBA" id="ARBA00011040"/>
    </source>
</evidence>
<evidence type="ECO:0000259" key="2">
    <source>
        <dbReference type="Pfam" id="PF02374"/>
    </source>
</evidence>
<evidence type="ECO:0000313" key="5">
    <source>
        <dbReference type="Proteomes" id="UP001056336"/>
    </source>
</evidence>
<accession>A0ABY4QU75</accession>
<dbReference type="NCBIfam" id="TIGR00345">
    <property type="entry name" value="GET3_arsA_TRC40"/>
    <property type="match status" value="1"/>
</dbReference>
<dbReference type="InterPro" id="IPR040612">
    <property type="entry name" value="ArsA_HSP20-like"/>
</dbReference>
<dbReference type="InterPro" id="IPR025723">
    <property type="entry name" value="ArsA/GET3_ATPase-like"/>
</dbReference>
<dbReference type="Gene3D" id="2.60.40.790">
    <property type="match status" value="1"/>
</dbReference>
<dbReference type="Proteomes" id="UP001056336">
    <property type="component" value="Chromosome"/>
</dbReference>
<evidence type="ECO:0000313" key="4">
    <source>
        <dbReference type="EMBL" id="UQX87236.1"/>
    </source>
</evidence>
<dbReference type="PANTHER" id="PTHR10803">
    <property type="entry name" value="ARSENICAL PUMP-DRIVING ATPASE ARSENITE-TRANSLOCATING ATPASE"/>
    <property type="match status" value="1"/>
</dbReference>
<dbReference type="SUPFAM" id="SSF52540">
    <property type="entry name" value="P-loop containing nucleoside triphosphate hydrolases"/>
    <property type="match status" value="1"/>
</dbReference>
<keyword evidence="5" id="KW-1185">Reference proteome</keyword>
<gene>
    <name evidence="4" type="ORF">M6D93_13105</name>
</gene>
<reference evidence="4" key="1">
    <citation type="journal article" date="2018" name="Int. J. Syst. Evol. Microbiol.">
        <title>Jatrophihabitans telluris sp. nov., isolated from sediment soil of lava forest wetlands and the emended description of the genus Jatrophihabitans.</title>
        <authorList>
            <person name="Lee K.C."/>
            <person name="Suh M.K."/>
            <person name="Eom M.K."/>
            <person name="Kim K.K."/>
            <person name="Kim J.S."/>
            <person name="Kim D.S."/>
            <person name="Ko S.H."/>
            <person name="Shin Y.K."/>
            <person name="Lee J.S."/>
        </authorList>
    </citation>
    <scope>NUCLEOTIDE SEQUENCE</scope>
    <source>
        <strain evidence="4">N237</strain>
    </source>
</reference>
<dbReference type="InterPro" id="IPR016300">
    <property type="entry name" value="ATPase_ArsA/GET3"/>
</dbReference>
<dbReference type="Pfam" id="PF17886">
    <property type="entry name" value="ArsA_HSP20"/>
    <property type="match status" value="1"/>
</dbReference>
<feature type="domain" description="ArsA HSP20-like" evidence="3">
    <location>
        <begin position="336"/>
        <end position="394"/>
    </location>
</feature>
<dbReference type="CDD" id="cd02035">
    <property type="entry name" value="ArsA"/>
    <property type="match status" value="1"/>
</dbReference>